<feature type="non-terminal residue" evidence="1">
    <location>
        <position position="98"/>
    </location>
</feature>
<protein>
    <submittedName>
        <fullName evidence="1">Uncharacterized protein</fullName>
    </submittedName>
</protein>
<evidence type="ECO:0000313" key="1">
    <source>
        <dbReference type="EMBL" id="EFK95458.1"/>
    </source>
</evidence>
<sequence>MSTGKQPSLEAAPIKETTRVGYMKSVMAALRYSRAKRTVDWEEPASVTITQVAQDLAEREDLTRGTKLVARAALLWFIKSGQVKANEDTLRGMAMLES</sequence>
<reference evidence="1" key="1">
    <citation type="submission" date="2010-07" db="EMBL/GenBank/DDBJ databases">
        <authorList>
            <consortium name="CONSOLIDER consortium CSD2007-00005"/>
            <person name="Guazzaroni M.-E."/>
            <person name="Richter M."/>
            <person name="Garcia-Salamanca A."/>
            <person name="Yarza P."/>
            <person name="Ferrer M."/>
        </authorList>
    </citation>
    <scope>NUCLEOTIDE SEQUENCE</scope>
</reference>
<comment type="caution">
    <text evidence="1">The sequence shown here is derived from an EMBL/GenBank/DDBJ whole genome shotgun (WGS) entry which is preliminary data.</text>
</comment>
<name>D9PLV6_9ZZZZ</name>
<organism evidence="1">
    <name type="scientific">sediment metagenome</name>
    <dbReference type="NCBI Taxonomy" id="749907"/>
    <lineage>
        <taxon>unclassified sequences</taxon>
        <taxon>metagenomes</taxon>
        <taxon>ecological metagenomes</taxon>
    </lineage>
</organism>
<dbReference type="AlphaFoldDB" id="D9PLV6"/>
<gene>
    <name evidence="1" type="ORF">LDC_2532</name>
</gene>
<dbReference type="EMBL" id="ADZX01000769">
    <property type="protein sequence ID" value="EFK95458.1"/>
    <property type="molecule type" value="Genomic_DNA"/>
</dbReference>
<reference evidence="1" key="2">
    <citation type="journal article" date="2011" name="Microb. Ecol.">
        <title>Taxonomic and Functional Metagenomic Profiling of the Microbial Community in the Anoxic Sediment of a Sub-saline Shallow Lake (Laguna de Carrizo, Central Spain).</title>
        <authorList>
            <person name="Ferrer M."/>
            <person name="Guazzaroni M.E."/>
            <person name="Richter M."/>
            <person name="Garcia-Salamanca A."/>
            <person name="Yarza P."/>
            <person name="Suarez-Suarez A."/>
            <person name="Solano J."/>
            <person name="Alcaide M."/>
            <person name="van Dillewijn P."/>
            <person name="Molina-Henares M.A."/>
            <person name="Lopez-Cortes N."/>
            <person name="Al-Ramahi Y."/>
            <person name="Guerrero C."/>
            <person name="Acosta A."/>
            <person name="de Eugenio L.I."/>
            <person name="Martinez V."/>
            <person name="Marques S."/>
            <person name="Rojo F."/>
            <person name="Santero E."/>
            <person name="Genilloud O."/>
            <person name="Perez-Perez J."/>
            <person name="Rossello-Mora R."/>
            <person name="Ramos J.L."/>
        </authorList>
    </citation>
    <scope>NUCLEOTIDE SEQUENCE</scope>
</reference>
<accession>D9PLV6</accession>
<proteinExistence type="predicted"/>